<keyword evidence="4 5" id="KW-0067">ATP-binding</keyword>
<dbReference type="GO" id="GO:0003677">
    <property type="term" value="F:DNA binding"/>
    <property type="evidence" value="ECO:0007669"/>
    <property type="project" value="InterPro"/>
</dbReference>
<gene>
    <name evidence="7" type="ORF">BGI42_10835</name>
</gene>
<dbReference type="GO" id="GO:0005524">
    <property type="term" value="F:ATP binding"/>
    <property type="evidence" value="ECO:0007669"/>
    <property type="project" value="UniProtKB-UniRule"/>
</dbReference>
<evidence type="ECO:0000256" key="4">
    <source>
        <dbReference type="ARBA" id="ARBA00022840"/>
    </source>
</evidence>
<proteinExistence type="predicted"/>
<evidence type="ECO:0000313" key="7">
    <source>
        <dbReference type="EMBL" id="AOR24195.1"/>
    </source>
</evidence>
<dbReference type="InterPro" id="IPR048228">
    <property type="entry name" value="HelD_bacillota"/>
</dbReference>
<evidence type="ECO:0000259" key="6">
    <source>
        <dbReference type="PROSITE" id="PS51198"/>
    </source>
</evidence>
<keyword evidence="3 5" id="KW-0347">Helicase</keyword>
<dbReference type="Gene3D" id="3.40.50.300">
    <property type="entry name" value="P-loop containing nucleotide triphosphate hydrolases"/>
    <property type="match status" value="3"/>
</dbReference>
<feature type="binding site" evidence="5">
    <location>
        <begin position="220"/>
        <end position="227"/>
    </location>
    <ligand>
        <name>ATP</name>
        <dbReference type="ChEBI" id="CHEBI:30616"/>
    </ligand>
</feature>
<dbReference type="NCBIfam" id="NF041464">
    <property type="entry name" value="HelD_BACSU"/>
    <property type="match status" value="1"/>
</dbReference>
<dbReference type="OrthoDB" id="9787585at2"/>
<dbReference type="GO" id="GO:0000725">
    <property type="term" value="P:recombinational repair"/>
    <property type="evidence" value="ECO:0007669"/>
    <property type="project" value="TreeGrafter"/>
</dbReference>
<sequence length="761" mass="89649">MKSELLYEEEILKEKRNLILEELNEKKINREKVNEKIRYLSKESKGSYNEEKETTERIYSVLQEDIYGYEEALETPYFGRVDFAEKFGFEESIYIGKKGITNNLRGEEVIVDWRAPIADLYYSSTGGDAYYKAPAGLIEGKLQLKRKFLFEDGKIKDIFDDSLNELMVNGEEGTELVDEFLKITLEESRGKKLKEVVSTIQKEQNEIIRWPKNFPIIVQGSAGSGKTTIALHRLAYLIYRYKESMKGQDILVLAPNKLFLDYISETLPNLGAEEVKQNTFEELVKSKFKLKGKIYSKDDKLKEIMEENDDDKKKFIIKSAHFRGSMEFKDMIDRYIALVDSSTMEIDDITIDGYVVFQKREIVKLYLKDMKSYAINKRKDEIKRYLSLKLKEKIEMLLYSIDFKWESKIKHIKNTCEDVEERRKLLIKEYDKRDDIKNHISKTYKKQFNEYFKNWKGMGVSHIYYKFFTDELFDFVAPENVSKNLLEFMKNDFLNNYENKVIDEDDLAPLLYIRNLLEGIEEKEKFKHIVVDEAQDYSPFQIYLINSFSKGNSLTLVGDLAQGIYYYKGLKCWEDITKDLFKDEATYVQLTQSYRSTVEIIDFARYTLNAQKLGLKDAKAVLRHGEKPKILEFNESEKNIYKIIDKIIEKIRELGKISIAIITKDSKEAQKVEKNLKNKSAYKFQRIKGKEKCFLEDNVIIPSYLTKGLEFDCTIIYNPSKEVYKDNILDQRLLYVMLTRALHYEYIIKFDSLTNLIEENN</sequence>
<name>A0A1D7XLG7_9CLOT</name>
<dbReference type="GO" id="GO:0005829">
    <property type="term" value="C:cytosol"/>
    <property type="evidence" value="ECO:0007669"/>
    <property type="project" value="TreeGrafter"/>
</dbReference>
<organism evidence="7 8">
    <name type="scientific">Clostridium taeniosporum</name>
    <dbReference type="NCBI Taxonomy" id="394958"/>
    <lineage>
        <taxon>Bacteria</taxon>
        <taxon>Bacillati</taxon>
        <taxon>Bacillota</taxon>
        <taxon>Clostridia</taxon>
        <taxon>Eubacteriales</taxon>
        <taxon>Clostridiaceae</taxon>
        <taxon>Clostridium</taxon>
    </lineage>
</organism>
<dbReference type="InterPro" id="IPR027785">
    <property type="entry name" value="UvrD-like_helicase_C"/>
</dbReference>
<dbReference type="PANTHER" id="PTHR11070:SF17">
    <property type="entry name" value="DNA HELICASE IV"/>
    <property type="match status" value="1"/>
</dbReference>
<dbReference type="Pfam" id="PF00580">
    <property type="entry name" value="UvrD-helicase"/>
    <property type="match status" value="1"/>
</dbReference>
<dbReference type="GO" id="GO:0043138">
    <property type="term" value="F:3'-5' DNA helicase activity"/>
    <property type="evidence" value="ECO:0007669"/>
    <property type="project" value="TreeGrafter"/>
</dbReference>
<feature type="domain" description="UvrD-like helicase ATP-binding" evidence="6">
    <location>
        <begin position="199"/>
        <end position="597"/>
    </location>
</feature>
<dbReference type="PANTHER" id="PTHR11070">
    <property type="entry name" value="UVRD / RECB / PCRA DNA HELICASE FAMILY MEMBER"/>
    <property type="match status" value="1"/>
</dbReference>
<evidence type="ECO:0000256" key="3">
    <source>
        <dbReference type="ARBA" id="ARBA00022806"/>
    </source>
</evidence>
<keyword evidence="8" id="KW-1185">Reference proteome</keyword>
<dbReference type="GO" id="GO:0016787">
    <property type="term" value="F:hydrolase activity"/>
    <property type="evidence" value="ECO:0007669"/>
    <property type="project" value="UniProtKB-UniRule"/>
</dbReference>
<protein>
    <submittedName>
        <fullName evidence="7">AAA family ATPase</fullName>
    </submittedName>
</protein>
<dbReference type="InterPro" id="IPR027417">
    <property type="entry name" value="P-loop_NTPase"/>
</dbReference>
<dbReference type="STRING" id="394958.BGI42_10835"/>
<evidence type="ECO:0000256" key="5">
    <source>
        <dbReference type="PROSITE-ProRule" id="PRU00560"/>
    </source>
</evidence>
<accession>A0A1D7XLG7</accession>
<reference evidence="8" key="1">
    <citation type="submission" date="2016-09" db="EMBL/GenBank/DDBJ databases">
        <title>Genomics of Clostridium taeniosporum, an organism which forms endospores with ribbon-like appendages.</title>
        <authorList>
            <person name="Walker J.R."/>
        </authorList>
    </citation>
    <scope>NUCLEOTIDE SEQUENCE [LARGE SCALE GENOMIC DNA]</scope>
    <source>
        <strain evidence="8">1/k</strain>
    </source>
</reference>
<dbReference type="PROSITE" id="PS51198">
    <property type="entry name" value="UVRD_HELICASE_ATP_BIND"/>
    <property type="match status" value="1"/>
</dbReference>
<dbReference type="InterPro" id="IPR014016">
    <property type="entry name" value="UvrD-like_ATP-bd"/>
</dbReference>
<dbReference type="SUPFAM" id="SSF52540">
    <property type="entry name" value="P-loop containing nucleoside triphosphate hydrolases"/>
    <property type="match status" value="1"/>
</dbReference>
<dbReference type="KEGG" id="ctae:BGI42_10835"/>
<keyword evidence="1 5" id="KW-0547">Nucleotide-binding</keyword>
<evidence type="ECO:0000256" key="2">
    <source>
        <dbReference type="ARBA" id="ARBA00022801"/>
    </source>
</evidence>
<dbReference type="Pfam" id="PF13538">
    <property type="entry name" value="UvrD_C_2"/>
    <property type="match status" value="1"/>
</dbReference>
<dbReference type="AlphaFoldDB" id="A0A1D7XLG7"/>
<dbReference type="InterPro" id="IPR013986">
    <property type="entry name" value="DExx_box_DNA_helicase_dom_sf"/>
</dbReference>
<evidence type="ECO:0000313" key="8">
    <source>
        <dbReference type="Proteomes" id="UP000094652"/>
    </source>
</evidence>
<dbReference type="Gene3D" id="1.10.10.160">
    <property type="match status" value="1"/>
</dbReference>
<dbReference type="EMBL" id="CP017253">
    <property type="protein sequence ID" value="AOR24195.1"/>
    <property type="molecule type" value="Genomic_DNA"/>
</dbReference>
<dbReference type="Proteomes" id="UP000094652">
    <property type="component" value="Chromosome"/>
</dbReference>
<keyword evidence="2 5" id="KW-0378">Hydrolase</keyword>
<dbReference type="InterPro" id="IPR000212">
    <property type="entry name" value="DNA_helicase_UvrD/REP"/>
</dbReference>
<dbReference type="RefSeq" id="WP_069680331.1">
    <property type="nucleotide sequence ID" value="NZ_CP017253.2"/>
</dbReference>
<evidence type="ECO:0000256" key="1">
    <source>
        <dbReference type="ARBA" id="ARBA00022741"/>
    </source>
</evidence>